<name>A0ABW5AQL9_9BRAD</name>
<dbReference type="RefSeq" id="WP_378479412.1">
    <property type="nucleotide sequence ID" value="NZ_JBHUIW010000025.1"/>
</dbReference>
<evidence type="ECO:0000313" key="3">
    <source>
        <dbReference type="EMBL" id="MFD2184266.1"/>
    </source>
</evidence>
<proteinExistence type="predicted"/>
<keyword evidence="4" id="KW-1185">Reference proteome</keyword>
<feature type="region of interest" description="Disordered" evidence="1">
    <location>
        <begin position="67"/>
        <end position="94"/>
    </location>
</feature>
<sequence length="316" mass="33995">MAATSAGSGDNVSFWSALAGAVGCGGLMVFVALPLAVSSPFPTPKERHWIVEHTRPVALLPADHDADDAAEAEADLESSESGPEGGNGSPADVLSWEPTFTLASASMVEVDPTETGSLGIGRRAVASLPPALADDSGPPDEIDDYLWEVYQRQPIKKDGSGDFTWKDPAAAKRMGMSLKDYVIRGMDRDFRETLYHMGKALDADGYNWSMLSAFRDDYRQRLASGLKARTGYSLHGGSVRTGGYGHGRAIDITTADGHDADAVWRWIDRNGARFAIARPMPGYDPAHIQARGNWQQVASSLRGKRSRYAGATPPRD</sequence>
<accession>A0ABW5AQL9</accession>
<feature type="transmembrane region" description="Helical" evidence="2">
    <location>
        <begin position="12"/>
        <end position="37"/>
    </location>
</feature>
<protein>
    <recommendedName>
        <fullName evidence="5">Peptidase M15B domain-containing protein</fullName>
    </recommendedName>
</protein>
<organism evidence="3 4">
    <name type="scientific">Rhodoplanes azumiensis</name>
    <dbReference type="NCBI Taxonomy" id="1897628"/>
    <lineage>
        <taxon>Bacteria</taxon>
        <taxon>Pseudomonadati</taxon>
        <taxon>Pseudomonadota</taxon>
        <taxon>Alphaproteobacteria</taxon>
        <taxon>Hyphomicrobiales</taxon>
        <taxon>Nitrobacteraceae</taxon>
        <taxon>Rhodoplanes</taxon>
    </lineage>
</organism>
<evidence type="ECO:0000256" key="1">
    <source>
        <dbReference type="SAM" id="MobiDB-lite"/>
    </source>
</evidence>
<dbReference type="SUPFAM" id="SSF55166">
    <property type="entry name" value="Hedgehog/DD-peptidase"/>
    <property type="match status" value="1"/>
</dbReference>
<keyword evidence="2" id="KW-0472">Membrane</keyword>
<dbReference type="Proteomes" id="UP001597314">
    <property type="component" value="Unassembled WGS sequence"/>
</dbReference>
<keyword evidence="2" id="KW-1133">Transmembrane helix</keyword>
<evidence type="ECO:0000256" key="2">
    <source>
        <dbReference type="SAM" id="Phobius"/>
    </source>
</evidence>
<keyword evidence="2" id="KW-0812">Transmembrane</keyword>
<dbReference type="EMBL" id="JBHUIW010000025">
    <property type="protein sequence ID" value="MFD2184266.1"/>
    <property type="molecule type" value="Genomic_DNA"/>
</dbReference>
<feature type="compositionally biased region" description="Acidic residues" evidence="1">
    <location>
        <begin position="67"/>
        <end position="78"/>
    </location>
</feature>
<gene>
    <name evidence="3" type="ORF">ACFSOX_19095</name>
</gene>
<comment type="caution">
    <text evidence="3">The sequence shown here is derived from an EMBL/GenBank/DDBJ whole genome shotgun (WGS) entry which is preliminary data.</text>
</comment>
<dbReference type="InterPro" id="IPR009045">
    <property type="entry name" value="Zn_M74/Hedgehog-like"/>
</dbReference>
<evidence type="ECO:0000313" key="4">
    <source>
        <dbReference type="Proteomes" id="UP001597314"/>
    </source>
</evidence>
<evidence type="ECO:0008006" key="5">
    <source>
        <dbReference type="Google" id="ProtNLM"/>
    </source>
</evidence>
<reference evidence="4" key="1">
    <citation type="journal article" date="2019" name="Int. J. Syst. Evol. Microbiol.">
        <title>The Global Catalogue of Microorganisms (GCM) 10K type strain sequencing project: providing services to taxonomists for standard genome sequencing and annotation.</title>
        <authorList>
            <consortium name="The Broad Institute Genomics Platform"/>
            <consortium name="The Broad Institute Genome Sequencing Center for Infectious Disease"/>
            <person name="Wu L."/>
            <person name="Ma J."/>
        </authorList>
    </citation>
    <scope>NUCLEOTIDE SEQUENCE [LARGE SCALE GENOMIC DNA]</scope>
    <source>
        <strain evidence="4">CGMCC 1.6774</strain>
    </source>
</reference>